<evidence type="ECO:0000259" key="3">
    <source>
        <dbReference type="Pfam" id="PF13188"/>
    </source>
</evidence>
<accession>A0ABW2R6T4</accession>
<dbReference type="SUPFAM" id="SSF46689">
    <property type="entry name" value="Homeodomain-like"/>
    <property type="match status" value="1"/>
</dbReference>
<dbReference type="Proteomes" id="UP001596495">
    <property type="component" value="Unassembled WGS sequence"/>
</dbReference>
<organism evidence="4 5">
    <name type="scientific">Hydrogenophaga bisanensis</name>
    <dbReference type="NCBI Taxonomy" id="439611"/>
    <lineage>
        <taxon>Bacteria</taxon>
        <taxon>Pseudomonadati</taxon>
        <taxon>Pseudomonadota</taxon>
        <taxon>Betaproteobacteria</taxon>
        <taxon>Burkholderiales</taxon>
        <taxon>Comamonadaceae</taxon>
        <taxon>Hydrogenophaga</taxon>
    </lineage>
</organism>
<dbReference type="CDD" id="cd00130">
    <property type="entry name" value="PAS"/>
    <property type="match status" value="1"/>
</dbReference>
<dbReference type="InterPro" id="IPR003018">
    <property type="entry name" value="GAF"/>
</dbReference>
<proteinExistence type="predicted"/>
<dbReference type="Gene3D" id="1.10.10.60">
    <property type="entry name" value="Homeodomain-like"/>
    <property type="match status" value="1"/>
</dbReference>
<dbReference type="Pfam" id="PF01590">
    <property type="entry name" value="GAF"/>
    <property type="match status" value="1"/>
</dbReference>
<dbReference type="InterPro" id="IPR009057">
    <property type="entry name" value="Homeodomain-like_sf"/>
</dbReference>
<dbReference type="InterPro" id="IPR000014">
    <property type="entry name" value="PAS"/>
</dbReference>
<dbReference type="EMBL" id="JBHTBX010000001">
    <property type="protein sequence ID" value="MFC7433332.1"/>
    <property type="molecule type" value="Genomic_DNA"/>
</dbReference>
<sequence>MNSATSPDIRLSLIERAREALLNQGDESAAPWLAGPIERSWRRCLAQGKNPGDRVVFDAVPASRIRDLLEANRHLIEAAAPAIRSLSRAMLHTRYFAILTDANGRVIDVNGPVDRTDRNAAGIARVGVDLSEAAVGTTAIGTALTEREPVWLHRGEHFFADTSVFSCAGAPILGPDGQCAGMLDLTGVNAQEQPALRHLVTHAARNIENTLTMAQPHALLVRLTWPGRVPGNDDDGLVCLDSDGRITGMNPPAAQMLGLPQGQWQVDAATLFATGTHVLFDAAAHQRGPFEVPVWSGLRLQVLCRLHGQVQAGSSPTSSTTSPGVPLRDLEEAMIRKAVEDARGNVIQAARALGISRATIYRKLRTQQGRNK</sequence>
<dbReference type="InterPro" id="IPR029016">
    <property type="entry name" value="GAF-like_dom_sf"/>
</dbReference>
<dbReference type="Gene3D" id="3.30.450.40">
    <property type="match status" value="1"/>
</dbReference>
<evidence type="ECO:0000259" key="1">
    <source>
        <dbReference type="Pfam" id="PF01590"/>
    </source>
</evidence>
<comment type="caution">
    <text evidence="4">The sequence shown here is derived from an EMBL/GenBank/DDBJ whole genome shotgun (WGS) entry which is preliminary data.</text>
</comment>
<dbReference type="Pfam" id="PF02954">
    <property type="entry name" value="HTH_8"/>
    <property type="match status" value="1"/>
</dbReference>
<dbReference type="PRINTS" id="PR01590">
    <property type="entry name" value="HTHFIS"/>
</dbReference>
<dbReference type="SUPFAM" id="SSF55781">
    <property type="entry name" value="GAF domain-like"/>
    <property type="match status" value="1"/>
</dbReference>
<dbReference type="InterPro" id="IPR002197">
    <property type="entry name" value="HTH_Fis"/>
</dbReference>
<dbReference type="Pfam" id="PF13188">
    <property type="entry name" value="PAS_8"/>
    <property type="match status" value="1"/>
</dbReference>
<gene>
    <name evidence="4" type="ORF">ACFQNJ_02270</name>
</gene>
<feature type="domain" description="PAS" evidence="3">
    <location>
        <begin position="235"/>
        <end position="262"/>
    </location>
</feature>
<keyword evidence="5" id="KW-1185">Reference proteome</keyword>
<evidence type="ECO:0000313" key="5">
    <source>
        <dbReference type="Proteomes" id="UP001596495"/>
    </source>
</evidence>
<dbReference type="RefSeq" id="WP_382253492.1">
    <property type="nucleotide sequence ID" value="NZ_JBHTBX010000001.1"/>
</dbReference>
<evidence type="ECO:0000313" key="4">
    <source>
        <dbReference type="EMBL" id="MFC7433332.1"/>
    </source>
</evidence>
<reference evidence="5" key="1">
    <citation type="journal article" date="2019" name="Int. J. Syst. Evol. Microbiol.">
        <title>The Global Catalogue of Microorganisms (GCM) 10K type strain sequencing project: providing services to taxonomists for standard genome sequencing and annotation.</title>
        <authorList>
            <consortium name="The Broad Institute Genomics Platform"/>
            <consortium name="The Broad Institute Genome Sequencing Center for Infectious Disease"/>
            <person name="Wu L."/>
            <person name="Ma J."/>
        </authorList>
    </citation>
    <scope>NUCLEOTIDE SEQUENCE [LARGE SCALE GENOMIC DNA]</scope>
    <source>
        <strain evidence="5">CCUG 54518</strain>
    </source>
</reference>
<evidence type="ECO:0000259" key="2">
    <source>
        <dbReference type="Pfam" id="PF02954"/>
    </source>
</evidence>
<protein>
    <submittedName>
        <fullName evidence="4">Helix-turn-helix domain-containing protein</fullName>
    </submittedName>
</protein>
<feature type="domain" description="DNA binding HTH" evidence="2">
    <location>
        <begin position="327"/>
        <end position="365"/>
    </location>
</feature>
<feature type="domain" description="GAF" evidence="1">
    <location>
        <begin position="76"/>
        <end position="210"/>
    </location>
</feature>
<name>A0ABW2R6T4_9BURK</name>